<protein>
    <submittedName>
        <fullName evidence="1">5093_t:CDS:1</fullName>
    </submittedName>
</protein>
<dbReference type="EMBL" id="CAMKVN010017220">
    <property type="protein sequence ID" value="CAI2197860.1"/>
    <property type="molecule type" value="Genomic_DNA"/>
</dbReference>
<dbReference type="Proteomes" id="UP001153678">
    <property type="component" value="Unassembled WGS sequence"/>
</dbReference>
<keyword evidence="2" id="KW-1185">Reference proteome</keyword>
<sequence length="60" mass="7290">MPSRNSNLKRSERARAFRFERRTEHLREQLACLRFSLHLEEQKKLLADELLEVHQDSQEL</sequence>
<evidence type="ECO:0000313" key="2">
    <source>
        <dbReference type="Proteomes" id="UP001153678"/>
    </source>
</evidence>
<name>A0A9W4T9Y8_9GLOM</name>
<organism evidence="1 2">
    <name type="scientific">Funneliformis geosporum</name>
    <dbReference type="NCBI Taxonomy" id="1117311"/>
    <lineage>
        <taxon>Eukaryota</taxon>
        <taxon>Fungi</taxon>
        <taxon>Fungi incertae sedis</taxon>
        <taxon>Mucoromycota</taxon>
        <taxon>Glomeromycotina</taxon>
        <taxon>Glomeromycetes</taxon>
        <taxon>Glomerales</taxon>
        <taxon>Glomeraceae</taxon>
        <taxon>Funneliformis</taxon>
    </lineage>
</organism>
<accession>A0A9W4T9Y8</accession>
<evidence type="ECO:0000313" key="1">
    <source>
        <dbReference type="EMBL" id="CAI2197860.1"/>
    </source>
</evidence>
<dbReference type="AlphaFoldDB" id="A0A9W4T9Y8"/>
<feature type="non-terminal residue" evidence="1">
    <location>
        <position position="60"/>
    </location>
</feature>
<proteinExistence type="predicted"/>
<gene>
    <name evidence="1" type="ORF">FWILDA_LOCUS18286</name>
</gene>
<comment type="caution">
    <text evidence="1">The sequence shown here is derived from an EMBL/GenBank/DDBJ whole genome shotgun (WGS) entry which is preliminary data.</text>
</comment>
<reference evidence="1" key="1">
    <citation type="submission" date="2022-08" db="EMBL/GenBank/DDBJ databases">
        <authorList>
            <person name="Kallberg Y."/>
            <person name="Tangrot J."/>
            <person name="Rosling A."/>
        </authorList>
    </citation>
    <scope>NUCLEOTIDE SEQUENCE</scope>
    <source>
        <strain evidence="1">Wild A</strain>
    </source>
</reference>